<gene>
    <name evidence="1" type="ORF">ACFO8Q_12515</name>
</gene>
<proteinExistence type="predicted"/>
<sequence>MVAKNRSKLLLEDVLKDKLNFAFEYVSYDNFSPDMPHDDAKNVWVKRIETLREEGTYLKEYKDLKIWITDGNPHGEVTIVMIVKGKEMERREEIIFSRSSEDQYWKVQNFFPEDGSDQNVLEHALGGDISFEIQPEQNK</sequence>
<reference evidence="2" key="1">
    <citation type="journal article" date="2019" name="Int. J. Syst. Evol. Microbiol.">
        <title>The Global Catalogue of Microorganisms (GCM) 10K type strain sequencing project: providing services to taxonomists for standard genome sequencing and annotation.</title>
        <authorList>
            <consortium name="The Broad Institute Genomics Platform"/>
            <consortium name="The Broad Institute Genome Sequencing Center for Infectious Disease"/>
            <person name="Wu L."/>
            <person name="Ma J."/>
        </authorList>
    </citation>
    <scope>NUCLEOTIDE SEQUENCE [LARGE SCALE GENOMIC DNA]</scope>
    <source>
        <strain evidence="2">WYCCWR 12678</strain>
    </source>
</reference>
<dbReference type="RefSeq" id="WP_380026096.1">
    <property type="nucleotide sequence ID" value="NZ_JBHSHC010000096.1"/>
</dbReference>
<dbReference type="EMBL" id="JBHSHC010000096">
    <property type="protein sequence ID" value="MFC4768172.1"/>
    <property type="molecule type" value="Genomic_DNA"/>
</dbReference>
<organism evidence="1 2">
    <name type="scientific">Effusibacillus consociatus</name>
    <dbReference type="NCBI Taxonomy" id="1117041"/>
    <lineage>
        <taxon>Bacteria</taxon>
        <taxon>Bacillati</taxon>
        <taxon>Bacillota</taxon>
        <taxon>Bacilli</taxon>
        <taxon>Bacillales</taxon>
        <taxon>Alicyclobacillaceae</taxon>
        <taxon>Effusibacillus</taxon>
    </lineage>
</organism>
<evidence type="ECO:0000313" key="2">
    <source>
        <dbReference type="Proteomes" id="UP001596002"/>
    </source>
</evidence>
<comment type="caution">
    <text evidence="1">The sequence shown here is derived from an EMBL/GenBank/DDBJ whole genome shotgun (WGS) entry which is preliminary data.</text>
</comment>
<keyword evidence="2" id="KW-1185">Reference proteome</keyword>
<name>A0ABV9Q3Y0_9BACL</name>
<protein>
    <submittedName>
        <fullName evidence="1">Uncharacterized protein</fullName>
    </submittedName>
</protein>
<dbReference type="Proteomes" id="UP001596002">
    <property type="component" value="Unassembled WGS sequence"/>
</dbReference>
<accession>A0ABV9Q3Y0</accession>
<evidence type="ECO:0000313" key="1">
    <source>
        <dbReference type="EMBL" id="MFC4768172.1"/>
    </source>
</evidence>